<evidence type="ECO:0000256" key="5">
    <source>
        <dbReference type="ARBA" id="ARBA00023136"/>
    </source>
</evidence>
<organism evidence="7 8">
    <name type="scientific">Steinernema glaseri</name>
    <dbReference type="NCBI Taxonomy" id="37863"/>
    <lineage>
        <taxon>Eukaryota</taxon>
        <taxon>Metazoa</taxon>
        <taxon>Ecdysozoa</taxon>
        <taxon>Nematoda</taxon>
        <taxon>Chromadorea</taxon>
        <taxon>Rhabditida</taxon>
        <taxon>Tylenchina</taxon>
        <taxon>Panagrolaimomorpha</taxon>
        <taxon>Strongyloidoidea</taxon>
        <taxon>Steinernematidae</taxon>
        <taxon>Steinernema</taxon>
    </lineage>
</organism>
<protein>
    <submittedName>
        <fullName evidence="8">Bax inhibitor 1</fullName>
    </submittedName>
</protein>
<dbReference type="Pfam" id="PF01027">
    <property type="entry name" value="Bax1-I"/>
    <property type="match status" value="1"/>
</dbReference>
<accession>A0A1I8ARN6</accession>
<dbReference type="GO" id="GO:2001234">
    <property type="term" value="P:negative regulation of apoptotic signaling pathway"/>
    <property type="evidence" value="ECO:0007669"/>
    <property type="project" value="TreeGrafter"/>
</dbReference>
<keyword evidence="4 6" id="KW-1133">Transmembrane helix</keyword>
<reference evidence="8" key="1">
    <citation type="submission" date="2016-11" db="UniProtKB">
        <authorList>
            <consortium name="WormBaseParasite"/>
        </authorList>
    </citation>
    <scope>IDENTIFICATION</scope>
</reference>
<dbReference type="AlphaFoldDB" id="A0A1I8ARN6"/>
<feature type="transmembrane region" description="Helical" evidence="6">
    <location>
        <begin position="136"/>
        <end position="156"/>
    </location>
</feature>
<dbReference type="GO" id="GO:0019899">
    <property type="term" value="F:enzyme binding"/>
    <property type="evidence" value="ECO:0007669"/>
    <property type="project" value="TreeGrafter"/>
</dbReference>
<evidence type="ECO:0000256" key="3">
    <source>
        <dbReference type="ARBA" id="ARBA00022692"/>
    </source>
</evidence>
<evidence type="ECO:0000256" key="2">
    <source>
        <dbReference type="ARBA" id="ARBA00010350"/>
    </source>
</evidence>
<dbReference type="GO" id="GO:0033119">
    <property type="term" value="P:negative regulation of RNA splicing"/>
    <property type="evidence" value="ECO:0007669"/>
    <property type="project" value="TreeGrafter"/>
</dbReference>
<dbReference type="Proteomes" id="UP000095287">
    <property type="component" value="Unplaced"/>
</dbReference>
<feature type="transmembrane region" description="Helical" evidence="6">
    <location>
        <begin position="163"/>
        <end position="184"/>
    </location>
</feature>
<keyword evidence="3 6" id="KW-0812">Transmembrane</keyword>
<evidence type="ECO:0000256" key="6">
    <source>
        <dbReference type="RuleBase" id="RU004379"/>
    </source>
</evidence>
<evidence type="ECO:0000256" key="1">
    <source>
        <dbReference type="ARBA" id="ARBA00004141"/>
    </source>
</evidence>
<evidence type="ECO:0000313" key="7">
    <source>
        <dbReference type="Proteomes" id="UP000095287"/>
    </source>
</evidence>
<feature type="transmembrane region" description="Helical" evidence="6">
    <location>
        <begin position="78"/>
        <end position="96"/>
    </location>
</feature>
<dbReference type="GO" id="GO:0034620">
    <property type="term" value="P:cellular response to unfolded protein"/>
    <property type="evidence" value="ECO:0007669"/>
    <property type="project" value="TreeGrafter"/>
</dbReference>
<dbReference type="WBParaSite" id="L893_g8477.t1">
    <property type="protein sequence ID" value="L893_g8477.t1"/>
    <property type="gene ID" value="L893_g8477"/>
</dbReference>
<keyword evidence="7" id="KW-1185">Reference proteome</keyword>
<dbReference type="InterPro" id="IPR006214">
    <property type="entry name" value="Bax_inhibitor_1-related"/>
</dbReference>
<comment type="subcellular location">
    <subcellularLocation>
        <location evidence="1">Membrane</location>
        <topology evidence="1">Multi-pass membrane protein</topology>
    </subcellularLocation>
</comment>
<feature type="transmembrane region" description="Helical" evidence="6">
    <location>
        <begin position="108"/>
        <end position="130"/>
    </location>
</feature>
<feature type="transmembrane region" description="Helical" evidence="6">
    <location>
        <begin position="190"/>
        <end position="207"/>
    </location>
</feature>
<feature type="transmembrane region" description="Helical" evidence="6">
    <location>
        <begin position="52"/>
        <end position="72"/>
    </location>
</feature>
<dbReference type="PANTHER" id="PTHR23291">
    <property type="entry name" value="BAX INHIBITOR-RELATED"/>
    <property type="match status" value="1"/>
</dbReference>
<evidence type="ECO:0000313" key="8">
    <source>
        <dbReference type="WBParaSite" id="L893_g8477.t1"/>
    </source>
</evidence>
<name>A0A1I8ARN6_9BILA</name>
<dbReference type="PANTHER" id="PTHR23291:SF32">
    <property type="entry name" value="BAX INHIBITOR 1"/>
    <property type="match status" value="1"/>
</dbReference>
<evidence type="ECO:0000256" key="4">
    <source>
        <dbReference type="ARBA" id="ARBA00022989"/>
    </source>
</evidence>
<keyword evidence="5 6" id="KW-0472">Membrane</keyword>
<dbReference type="GO" id="GO:0031966">
    <property type="term" value="C:mitochondrial membrane"/>
    <property type="evidence" value="ECO:0007669"/>
    <property type="project" value="TreeGrafter"/>
</dbReference>
<proteinExistence type="inferred from homology"/>
<sequence length="260" mass="29171">MATLFDRVGDRYFSSSSNQRRNEPGFFDNFSNIFTTLDNKLEKDVREHLRNVYGALSLSLMAATVGALGFFVIPETSFLRISFLIGSIACMLALAFTPATRNNELKRLGFLLGVAALSGYNLGPLLEAALDINPKLIFNAFMISGCVFGCFSFSALYADSNKFLHLGGIISSVLMCMMMSIFFGGHMNPLFTWVGLAVSCALVLYDTQKIVYKKRIGDSDYIWHTLDLFLDFIDLFRYILTILVQKERNNSSNNKKKNED</sequence>
<comment type="similarity">
    <text evidence="2 6">Belongs to the BI1 family.</text>
</comment>